<dbReference type="InterPro" id="IPR051729">
    <property type="entry name" value="Opine/Lysopine_DH"/>
</dbReference>
<name>A0A6P8I762_ACTTE</name>
<dbReference type="Gene3D" id="3.40.50.720">
    <property type="entry name" value="NAD(P)-binding Rossmann-like Domain"/>
    <property type="match status" value="1"/>
</dbReference>
<accession>A0A6P8I762</accession>
<dbReference type="InterPro" id="IPR013328">
    <property type="entry name" value="6PGD_dom2"/>
</dbReference>
<evidence type="ECO:0000259" key="1">
    <source>
        <dbReference type="Pfam" id="PF02317"/>
    </source>
</evidence>
<dbReference type="InterPro" id="IPR008927">
    <property type="entry name" value="6-PGluconate_DH-like_C_sf"/>
</dbReference>
<sequence length="405" mass="44910">MASSKPIKLVICGGGNAAHAWAGIASSQPDTDVCVLTLFQDEAERWSNSLKEYDFTVILNRKGECYEKLKAKPRLVTKKPEEVIPGCDVVAFVMPAFAHEQYLNAIKPHLEPGMILVGFPGQSGFEFQERAILGDIAKQITLINFESLPWATRIKEYGKTCEVLGTKDTTMGSVQIGSVTPRRDPFTVVQKLIGEKPALITKGHPLAANLMSATAYLHTSVLYGQWSTWDGTPLDKPPLFYHGVSESTVALFGSLSDEVVQIAKAIQAQSPDTDMSEVIDMHTYYKVRYPDDIEDKTSLLSCIRTNAAYKGLTHPMKETKEGKFVPNYTNYRFLTEDIPFGLVVIRGIAEVVGVATPNIDKVLTWCQEQINKEYLVDGKIQGKDVKDTRAPQRYGFTTLKDIIGH</sequence>
<feature type="domain" description="Opine dehydrogenase" evidence="1">
    <location>
        <begin position="204"/>
        <end position="368"/>
    </location>
</feature>
<gene>
    <name evidence="3" type="primary">LOC116298753</name>
</gene>
<dbReference type="SUPFAM" id="SSF51735">
    <property type="entry name" value="NAD(P)-binding Rossmann-fold domains"/>
    <property type="match status" value="1"/>
</dbReference>
<dbReference type="PANTHER" id="PTHR38015">
    <property type="entry name" value="BLR6086 PROTEIN"/>
    <property type="match status" value="1"/>
</dbReference>
<dbReference type="Gene3D" id="1.10.1040.10">
    <property type="entry name" value="N-(1-d-carboxylethyl)-l-norvaline Dehydrogenase, domain 2"/>
    <property type="match status" value="1"/>
</dbReference>
<dbReference type="PANTHER" id="PTHR38015:SF1">
    <property type="entry name" value="OPINE DEHYDROGENASE DOMAIN-CONTAINING PROTEIN"/>
    <property type="match status" value="1"/>
</dbReference>
<keyword evidence="2" id="KW-1185">Reference proteome</keyword>
<protein>
    <submittedName>
        <fullName evidence="3">Tauropine dehydrogenase-like</fullName>
    </submittedName>
</protein>
<evidence type="ECO:0000313" key="3">
    <source>
        <dbReference type="RefSeq" id="XP_031563156.1"/>
    </source>
</evidence>
<proteinExistence type="predicted"/>
<dbReference type="OrthoDB" id="6058913at2759"/>
<dbReference type="GO" id="GO:0016491">
    <property type="term" value="F:oxidoreductase activity"/>
    <property type="evidence" value="ECO:0007669"/>
    <property type="project" value="InterPro"/>
</dbReference>
<dbReference type="InterPro" id="IPR036291">
    <property type="entry name" value="NAD(P)-bd_dom_sf"/>
</dbReference>
<dbReference type="RefSeq" id="XP_031563156.1">
    <property type="nucleotide sequence ID" value="XM_031707296.1"/>
</dbReference>
<dbReference type="Pfam" id="PF02317">
    <property type="entry name" value="Octopine_DH"/>
    <property type="match status" value="1"/>
</dbReference>
<dbReference type="SUPFAM" id="SSF48179">
    <property type="entry name" value="6-phosphogluconate dehydrogenase C-terminal domain-like"/>
    <property type="match status" value="1"/>
</dbReference>
<dbReference type="InParanoid" id="A0A6P8I762"/>
<dbReference type="InterPro" id="IPR003421">
    <property type="entry name" value="Opine_DH"/>
</dbReference>
<dbReference type="KEGG" id="aten:116298753"/>
<reference evidence="3" key="1">
    <citation type="submission" date="2025-08" db="UniProtKB">
        <authorList>
            <consortium name="RefSeq"/>
        </authorList>
    </citation>
    <scope>IDENTIFICATION</scope>
    <source>
        <tissue evidence="3">Tentacle</tissue>
    </source>
</reference>
<dbReference type="Proteomes" id="UP000515163">
    <property type="component" value="Unplaced"/>
</dbReference>
<organism evidence="2 3">
    <name type="scientific">Actinia tenebrosa</name>
    <name type="common">Australian red waratah sea anemone</name>
    <dbReference type="NCBI Taxonomy" id="6105"/>
    <lineage>
        <taxon>Eukaryota</taxon>
        <taxon>Metazoa</taxon>
        <taxon>Cnidaria</taxon>
        <taxon>Anthozoa</taxon>
        <taxon>Hexacorallia</taxon>
        <taxon>Actiniaria</taxon>
        <taxon>Actiniidae</taxon>
        <taxon>Actinia</taxon>
    </lineage>
</organism>
<evidence type="ECO:0000313" key="2">
    <source>
        <dbReference type="Proteomes" id="UP000515163"/>
    </source>
</evidence>
<dbReference type="AlphaFoldDB" id="A0A6P8I762"/>
<dbReference type="GeneID" id="116298753"/>